<accession>A0ACB8TEZ4</accession>
<reference evidence="1" key="1">
    <citation type="submission" date="2021-03" db="EMBL/GenBank/DDBJ databases">
        <authorList>
            <consortium name="DOE Joint Genome Institute"/>
            <person name="Ahrendt S."/>
            <person name="Looney B.P."/>
            <person name="Miyauchi S."/>
            <person name="Morin E."/>
            <person name="Drula E."/>
            <person name="Courty P.E."/>
            <person name="Chicoki N."/>
            <person name="Fauchery L."/>
            <person name="Kohler A."/>
            <person name="Kuo A."/>
            <person name="Labutti K."/>
            <person name="Pangilinan J."/>
            <person name="Lipzen A."/>
            <person name="Riley R."/>
            <person name="Andreopoulos W."/>
            <person name="He G."/>
            <person name="Johnson J."/>
            <person name="Barry K.W."/>
            <person name="Grigoriev I.V."/>
            <person name="Nagy L."/>
            <person name="Hibbett D."/>
            <person name="Henrissat B."/>
            <person name="Matheny P.B."/>
            <person name="Labbe J."/>
            <person name="Martin F."/>
        </authorList>
    </citation>
    <scope>NUCLEOTIDE SEQUENCE</scope>
    <source>
        <strain evidence="1">HHB10654</strain>
    </source>
</reference>
<gene>
    <name evidence="1" type="ORF">BV25DRAFT_1268079</name>
</gene>
<sequence>MSDLDPTNVPPEFLKEGADWLAVFSPKVPRVMDVSLAAKYPHQTVVCSVRFSPDATRVAVGLDDSVQVHDIATDALRILPLVHEGSRPARNPVRGVAFSPDGRMLAAASDDGLIRIWDVQTSQLAHTLSGHNRAIYAIEFAASGHTLLSASLDRTLRVWDLSAPSPTASILSVPTDLTIPSTGLSALAVSPDGRRAATGLVNGTLRVWDIPGARVEAEWCGHEESVYSVRFVLQGAGLISASLDMTLKRWALAGGEPACVKTMEGHKDFVLAAATVQEGQMLRAASGSRDRVVRLWDAKTGETLFLIHGHRNSVTAVDLSSDGKMLVSGSGDGEARICERNTHVFLSNCCHREKLTRIAGRYTVI</sequence>
<evidence type="ECO:0000313" key="1">
    <source>
        <dbReference type="EMBL" id="KAI0066998.1"/>
    </source>
</evidence>
<proteinExistence type="predicted"/>
<reference evidence="1" key="2">
    <citation type="journal article" date="2022" name="New Phytol.">
        <title>Evolutionary transition to the ectomycorrhizal habit in the genomes of a hyperdiverse lineage of mushroom-forming fungi.</title>
        <authorList>
            <person name="Looney B."/>
            <person name="Miyauchi S."/>
            <person name="Morin E."/>
            <person name="Drula E."/>
            <person name="Courty P.E."/>
            <person name="Kohler A."/>
            <person name="Kuo A."/>
            <person name="LaButti K."/>
            <person name="Pangilinan J."/>
            <person name="Lipzen A."/>
            <person name="Riley R."/>
            <person name="Andreopoulos W."/>
            <person name="He G."/>
            <person name="Johnson J."/>
            <person name="Nolan M."/>
            <person name="Tritt A."/>
            <person name="Barry K.W."/>
            <person name="Grigoriev I.V."/>
            <person name="Nagy L.G."/>
            <person name="Hibbett D."/>
            <person name="Henrissat B."/>
            <person name="Matheny P.B."/>
            <person name="Labbe J."/>
            <person name="Martin F.M."/>
        </authorList>
    </citation>
    <scope>NUCLEOTIDE SEQUENCE</scope>
    <source>
        <strain evidence="1">HHB10654</strain>
    </source>
</reference>
<protein>
    <submittedName>
        <fullName evidence="1">WD40 repeat-like protein</fullName>
    </submittedName>
</protein>
<dbReference type="EMBL" id="MU277191">
    <property type="protein sequence ID" value="KAI0066998.1"/>
    <property type="molecule type" value="Genomic_DNA"/>
</dbReference>
<dbReference type="Proteomes" id="UP000814140">
    <property type="component" value="Unassembled WGS sequence"/>
</dbReference>
<name>A0ACB8TEZ4_9AGAM</name>
<evidence type="ECO:0000313" key="2">
    <source>
        <dbReference type="Proteomes" id="UP000814140"/>
    </source>
</evidence>
<keyword evidence="2" id="KW-1185">Reference proteome</keyword>
<comment type="caution">
    <text evidence="1">The sequence shown here is derived from an EMBL/GenBank/DDBJ whole genome shotgun (WGS) entry which is preliminary data.</text>
</comment>
<organism evidence="1 2">
    <name type="scientific">Artomyces pyxidatus</name>
    <dbReference type="NCBI Taxonomy" id="48021"/>
    <lineage>
        <taxon>Eukaryota</taxon>
        <taxon>Fungi</taxon>
        <taxon>Dikarya</taxon>
        <taxon>Basidiomycota</taxon>
        <taxon>Agaricomycotina</taxon>
        <taxon>Agaricomycetes</taxon>
        <taxon>Russulales</taxon>
        <taxon>Auriscalpiaceae</taxon>
        <taxon>Artomyces</taxon>
    </lineage>
</organism>